<evidence type="ECO:0000256" key="1">
    <source>
        <dbReference type="ARBA" id="ARBA00004651"/>
    </source>
</evidence>
<feature type="transmembrane region" description="Helical" evidence="6">
    <location>
        <begin position="5"/>
        <end position="23"/>
    </location>
</feature>
<feature type="transmembrane region" description="Helical" evidence="6">
    <location>
        <begin position="90"/>
        <end position="113"/>
    </location>
</feature>
<feature type="transmembrane region" description="Helical" evidence="6">
    <location>
        <begin position="290"/>
        <end position="307"/>
    </location>
</feature>
<protein>
    <submittedName>
        <fullName evidence="8">MFS family permease</fullName>
    </submittedName>
</protein>
<dbReference type="Gene3D" id="1.20.1250.20">
    <property type="entry name" value="MFS general substrate transporter like domains"/>
    <property type="match status" value="1"/>
</dbReference>
<dbReference type="InterPro" id="IPR020846">
    <property type="entry name" value="MFS_dom"/>
</dbReference>
<proteinExistence type="predicted"/>
<keyword evidence="9" id="KW-1185">Reference proteome</keyword>
<comment type="caution">
    <text evidence="8">The sequence shown here is derived from an EMBL/GenBank/DDBJ whole genome shotgun (WGS) entry which is preliminary data.</text>
</comment>
<dbReference type="InterPro" id="IPR011701">
    <property type="entry name" value="MFS"/>
</dbReference>
<organism evidence="8 9">
    <name type="scientific">Nosocomiicoccus ampullae</name>
    <dbReference type="NCBI Taxonomy" id="489910"/>
    <lineage>
        <taxon>Bacteria</taxon>
        <taxon>Bacillati</taxon>
        <taxon>Bacillota</taxon>
        <taxon>Bacilli</taxon>
        <taxon>Bacillales</taxon>
        <taxon>Staphylococcaceae</taxon>
        <taxon>Nosocomiicoccus</taxon>
    </lineage>
</organism>
<dbReference type="PANTHER" id="PTHR23531">
    <property type="entry name" value="QUINOLENE RESISTANCE PROTEIN NORA"/>
    <property type="match status" value="1"/>
</dbReference>
<reference evidence="8 9" key="1">
    <citation type="submission" date="2020-08" db="EMBL/GenBank/DDBJ databases">
        <title>Genomic Encyclopedia of Type Strains, Phase IV (KMG-IV): sequencing the most valuable type-strain genomes for metagenomic binning, comparative biology and taxonomic classification.</title>
        <authorList>
            <person name="Goeker M."/>
        </authorList>
    </citation>
    <scope>NUCLEOTIDE SEQUENCE [LARGE SCALE GENOMIC DNA]</scope>
    <source>
        <strain evidence="8 9">DSM 19163</strain>
    </source>
</reference>
<name>A0A9Q2CYS3_9STAP</name>
<evidence type="ECO:0000259" key="7">
    <source>
        <dbReference type="PROSITE" id="PS50850"/>
    </source>
</evidence>
<dbReference type="EMBL" id="JACHHF010000003">
    <property type="protein sequence ID" value="MBB5175666.1"/>
    <property type="molecule type" value="Genomic_DNA"/>
</dbReference>
<dbReference type="PANTHER" id="PTHR23531:SF1">
    <property type="entry name" value="QUINOLENE RESISTANCE PROTEIN NORA"/>
    <property type="match status" value="1"/>
</dbReference>
<dbReference type="InterPro" id="IPR052714">
    <property type="entry name" value="MFS_Exporter"/>
</dbReference>
<gene>
    <name evidence="8" type="ORF">HNQ45_000541</name>
</gene>
<comment type="subcellular location">
    <subcellularLocation>
        <location evidence="1">Cell membrane</location>
        <topology evidence="1">Multi-pass membrane protein</topology>
    </subcellularLocation>
</comment>
<feature type="transmembrane region" description="Helical" evidence="6">
    <location>
        <begin position="353"/>
        <end position="372"/>
    </location>
</feature>
<feature type="transmembrane region" description="Helical" evidence="6">
    <location>
        <begin position="67"/>
        <end position="84"/>
    </location>
</feature>
<keyword evidence="3 6" id="KW-0812">Transmembrane</keyword>
<dbReference type="Pfam" id="PF07690">
    <property type="entry name" value="MFS_1"/>
    <property type="match status" value="1"/>
</dbReference>
<evidence type="ECO:0000256" key="2">
    <source>
        <dbReference type="ARBA" id="ARBA00022448"/>
    </source>
</evidence>
<evidence type="ECO:0000256" key="5">
    <source>
        <dbReference type="ARBA" id="ARBA00023136"/>
    </source>
</evidence>
<keyword evidence="2" id="KW-0813">Transport</keyword>
<dbReference type="AlphaFoldDB" id="A0A9Q2CYS3"/>
<dbReference type="CDD" id="cd17325">
    <property type="entry name" value="MFS_MdtG_SLC18_like"/>
    <property type="match status" value="1"/>
</dbReference>
<keyword evidence="5 6" id="KW-0472">Membrane</keyword>
<dbReference type="InterPro" id="IPR005829">
    <property type="entry name" value="Sugar_transporter_CS"/>
</dbReference>
<evidence type="ECO:0000256" key="4">
    <source>
        <dbReference type="ARBA" id="ARBA00022989"/>
    </source>
</evidence>
<evidence type="ECO:0000256" key="3">
    <source>
        <dbReference type="ARBA" id="ARBA00022692"/>
    </source>
</evidence>
<evidence type="ECO:0000313" key="9">
    <source>
        <dbReference type="Proteomes" id="UP000579136"/>
    </source>
</evidence>
<evidence type="ECO:0000256" key="6">
    <source>
        <dbReference type="SAM" id="Phobius"/>
    </source>
</evidence>
<dbReference type="PROSITE" id="PS00216">
    <property type="entry name" value="SUGAR_TRANSPORT_1"/>
    <property type="match status" value="1"/>
</dbReference>
<keyword evidence="4 6" id="KW-1133">Transmembrane helix</keyword>
<feature type="transmembrane region" description="Helical" evidence="6">
    <location>
        <begin position="157"/>
        <end position="175"/>
    </location>
</feature>
<dbReference type="SUPFAM" id="SSF103473">
    <property type="entry name" value="MFS general substrate transporter"/>
    <property type="match status" value="1"/>
</dbReference>
<sequence length="381" mass="41185">MRKLIYVIIVICFLDLFVQFPIVTPYALELGASEFMASIVVATYSVTNLLGNVIGGYASDRFGRKRTLVLGMFLQVLIISTYVTSPSIALLLGIRIVHGFTSGMITPAAFSLVQDVSRREAIGKAMALTGVSIGLAAVFGPATSGIISSIYGYSNTYLVLAIVYVIGLLLTLVAVKESTTTQSRKEYKDTSWKTLITRRPLVVAYIASLSLMTSMGALSFALPIKTMSLDLDDRVTGMLLSVFGITAIIVFGTPLNNMFNKVTANILIKIGLVVISLAMLTIHFAENLSVLYIALGVYGVGYAFVFPSMNKLIGQFTSLNERGKANGIFYAFFSIGSVVGSTLAGYFTKLFTIPFFGMAVVLLILLIVFSILDRGIDFTEV</sequence>
<dbReference type="InterPro" id="IPR036259">
    <property type="entry name" value="MFS_trans_sf"/>
</dbReference>
<dbReference type="GO" id="GO:0005886">
    <property type="term" value="C:plasma membrane"/>
    <property type="evidence" value="ECO:0007669"/>
    <property type="project" value="UniProtKB-SubCell"/>
</dbReference>
<dbReference type="GO" id="GO:0022857">
    <property type="term" value="F:transmembrane transporter activity"/>
    <property type="evidence" value="ECO:0007669"/>
    <property type="project" value="InterPro"/>
</dbReference>
<feature type="transmembrane region" description="Helical" evidence="6">
    <location>
        <begin position="202"/>
        <end position="224"/>
    </location>
</feature>
<accession>A0A9Q2CYS3</accession>
<feature type="transmembrane region" description="Helical" evidence="6">
    <location>
        <begin position="328"/>
        <end position="347"/>
    </location>
</feature>
<dbReference type="RefSeq" id="WP_183673174.1">
    <property type="nucleotide sequence ID" value="NZ_CBCRYX010000002.1"/>
</dbReference>
<feature type="transmembrane region" description="Helical" evidence="6">
    <location>
        <begin position="125"/>
        <end position="151"/>
    </location>
</feature>
<dbReference type="Proteomes" id="UP000579136">
    <property type="component" value="Unassembled WGS sequence"/>
</dbReference>
<feature type="transmembrane region" description="Helical" evidence="6">
    <location>
        <begin position="266"/>
        <end position="284"/>
    </location>
</feature>
<feature type="domain" description="Major facilitator superfamily (MFS) profile" evidence="7">
    <location>
        <begin position="1"/>
        <end position="377"/>
    </location>
</feature>
<evidence type="ECO:0000313" key="8">
    <source>
        <dbReference type="EMBL" id="MBB5175666.1"/>
    </source>
</evidence>
<feature type="transmembrane region" description="Helical" evidence="6">
    <location>
        <begin position="236"/>
        <end position="254"/>
    </location>
</feature>
<feature type="transmembrane region" description="Helical" evidence="6">
    <location>
        <begin position="35"/>
        <end position="55"/>
    </location>
</feature>
<dbReference type="PROSITE" id="PS50850">
    <property type="entry name" value="MFS"/>
    <property type="match status" value="1"/>
</dbReference>